<reference evidence="2 3" key="1">
    <citation type="journal article" date="2015" name="Parasitol. Res.">
        <title>Viruses in close associations with free-living amoebae.</title>
        <authorList>
            <person name="Scheid P."/>
        </authorList>
    </citation>
    <scope>NUCLEOTIDE SEQUENCE [LARGE SCALE GENOMIC DNA]</scope>
    <source>
        <strain evidence="2">KlaHel</strain>
    </source>
</reference>
<keyword evidence="1" id="KW-1133">Transmembrane helix</keyword>
<dbReference type="RefSeq" id="YP_009120215.1">
    <property type="nucleotide sequence ID" value="NC_026440.1"/>
</dbReference>
<protein>
    <recommendedName>
        <fullName evidence="4">Transmembrane protein</fullName>
    </recommendedName>
</protein>
<evidence type="ECO:0000256" key="1">
    <source>
        <dbReference type="SAM" id="Phobius"/>
    </source>
</evidence>
<organism evidence="2 3">
    <name type="scientific">Pandoravirus inopinatum</name>
    <dbReference type="NCBI Taxonomy" id="1605721"/>
    <lineage>
        <taxon>Viruses</taxon>
        <taxon>Pandoravirus</taxon>
    </lineage>
</organism>
<accession>A0A0B5J7T7</accession>
<dbReference type="EMBL" id="KP136319">
    <property type="protein sequence ID" value="AJF97980.1"/>
    <property type="molecule type" value="Genomic_DNA"/>
</dbReference>
<keyword evidence="1" id="KW-0812">Transmembrane</keyword>
<dbReference type="KEGG" id="vg:23462897"/>
<name>A0A0B5J7T7_9VIRU</name>
<evidence type="ECO:0000313" key="2">
    <source>
        <dbReference type="EMBL" id="AJF97980.1"/>
    </source>
</evidence>
<proteinExistence type="predicted"/>
<evidence type="ECO:0008006" key="4">
    <source>
        <dbReference type="Google" id="ProtNLM"/>
    </source>
</evidence>
<evidence type="ECO:0000313" key="3">
    <source>
        <dbReference type="Proteomes" id="UP000202511"/>
    </source>
</evidence>
<keyword evidence="1" id="KW-0472">Membrane</keyword>
<sequence length="143" mass="16105">MRGSLRGWRDRRRAAPVFPSRGPSFLQRRRWSAAHGGLAPTPIARVPCLSFFPHCLSATGSRPLPVAIFLCTTLLTPLRTHARPLLLVGKNSPSFVFEKKQRKNEKREPTAHSGAKKGAPTLSLCIRFVFWSCFFGFGFFFFL</sequence>
<feature type="transmembrane region" description="Helical" evidence="1">
    <location>
        <begin position="124"/>
        <end position="142"/>
    </location>
</feature>
<dbReference type="Proteomes" id="UP000202511">
    <property type="component" value="Segment"/>
</dbReference>
<dbReference type="GeneID" id="23462897"/>